<accession>A0A0A2EYW1</accession>
<reference evidence="1 2" key="1">
    <citation type="submission" date="2014-08" db="EMBL/GenBank/DDBJ databases">
        <title>Porphyromonas gulae strain:COT-052_OH1451 Genome sequencing.</title>
        <authorList>
            <person name="Wallis C."/>
            <person name="Deusch O."/>
            <person name="O'Flynn C."/>
            <person name="Davis I."/>
            <person name="Jospin G."/>
            <person name="Darling A.E."/>
            <person name="Coil D.A."/>
            <person name="Alexiev A."/>
            <person name="Horsfall A."/>
            <person name="Kirkwood N."/>
            <person name="Harris S."/>
            <person name="Eisen J.A."/>
        </authorList>
    </citation>
    <scope>NUCLEOTIDE SEQUENCE [LARGE SCALE GENOMIC DNA]</scope>
    <source>
        <strain evidence="2">COT-052 OH1451</strain>
    </source>
</reference>
<organism evidence="1 2">
    <name type="scientific">Porphyromonas gulae</name>
    <dbReference type="NCBI Taxonomy" id="111105"/>
    <lineage>
        <taxon>Bacteria</taxon>
        <taxon>Pseudomonadati</taxon>
        <taxon>Bacteroidota</taxon>
        <taxon>Bacteroidia</taxon>
        <taxon>Bacteroidales</taxon>
        <taxon>Porphyromonadaceae</taxon>
        <taxon>Porphyromonas</taxon>
    </lineage>
</organism>
<dbReference type="Proteomes" id="UP000030130">
    <property type="component" value="Unassembled WGS sequence"/>
</dbReference>
<dbReference type="EMBL" id="JRAI01000079">
    <property type="protein sequence ID" value="KGN84113.1"/>
    <property type="molecule type" value="Genomic_DNA"/>
</dbReference>
<name>A0A0A2EYW1_9PORP</name>
<proteinExistence type="predicted"/>
<sequence length="114" mass="12703">MTAATPFNCSKATPQTILVTKMRLFVGKSAFRLCNADCSACKHANRTRNSLPQLAGKHFRAQKASRNLRDDKIAPKLLPATCGEQFPVKDAFPQVEATFFGTAMQIPRRTFPFR</sequence>
<dbReference type="AlphaFoldDB" id="A0A0A2EYW1"/>
<gene>
    <name evidence="1" type="ORF">HR08_09620</name>
</gene>
<evidence type="ECO:0000313" key="1">
    <source>
        <dbReference type="EMBL" id="KGN84113.1"/>
    </source>
</evidence>
<protein>
    <submittedName>
        <fullName evidence="1">Uncharacterized protein</fullName>
    </submittedName>
</protein>
<comment type="caution">
    <text evidence="1">The sequence shown here is derived from an EMBL/GenBank/DDBJ whole genome shotgun (WGS) entry which is preliminary data.</text>
</comment>
<evidence type="ECO:0000313" key="2">
    <source>
        <dbReference type="Proteomes" id="UP000030130"/>
    </source>
</evidence>
<dbReference type="STRING" id="111105.HR09_06820"/>